<keyword evidence="2" id="KW-0547">Nucleotide-binding</keyword>
<keyword evidence="1" id="KW-0808">Transferase</keyword>
<dbReference type="Proteomes" id="UP000005868">
    <property type="component" value="Chromosome"/>
</dbReference>
<dbReference type="HOGENOM" id="CLU_056896_0_0_0"/>
<reference evidence="7" key="1">
    <citation type="submission" date="2011-10" db="EMBL/GenBank/DDBJ databases">
        <title>The complete genome of chromosome of Thermovirga lienii DSM 17291.</title>
        <authorList>
            <consortium name="US DOE Joint Genome Institute (JGI-PGF)"/>
            <person name="Lucas S."/>
            <person name="Copeland A."/>
            <person name="Lapidus A."/>
            <person name="Glavina del Rio T."/>
            <person name="Dalin E."/>
            <person name="Tice H."/>
            <person name="Bruce D."/>
            <person name="Goodwin L."/>
            <person name="Pitluck S."/>
            <person name="Peters L."/>
            <person name="Mikhailova N."/>
            <person name="Saunders E."/>
            <person name="Kyrpides N."/>
            <person name="Mavromatis K."/>
            <person name="Ivanova N."/>
            <person name="Last F.I."/>
            <person name="Brettin T."/>
            <person name="Detter J.C."/>
            <person name="Han C."/>
            <person name="Larimer F."/>
            <person name="Land M."/>
            <person name="Hauser L."/>
            <person name="Markowitz V."/>
            <person name="Cheng J.-F."/>
            <person name="Hugenholtz P."/>
            <person name="Woyke T."/>
            <person name="Wu D."/>
            <person name="Spring S."/>
            <person name="Schroeder M."/>
            <person name="Brambilla E.-M."/>
            <person name="Klenk H.-P."/>
            <person name="Eisen J.A."/>
        </authorList>
    </citation>
    <scope>NUCLEOTIDE SEQUENCE [LARGE SCALE GENOMIC DNA]</scope>
    <source>
        <strain evidence="7">ATCC BAA-1197 / DSM 17291 / Cas60314</strain>
    </source>
</reference>
<dbReference type="InterPro" id="IPR006204">
    <property type="entry name" value="GHMP_kinase_N_dom"/>
</dbReference>
<proteinExistence type="predicted"/>
<dbReference type="OrthoDB" id="4548147at2"/>
<reference evidence="6 7" key="2">
    <citation type="journal article" date="2012" name="Stand. Genomic Sci.">
        <title>Genome sequence of the moderately thermophilic, amino-acid-degrading and sulfur-reducing bacterium Thermovirga lienii type strain (Cas60314(T)).</title>
        <authorList>
            <person name="Goker M."/>
            <person name="Saunders E."/>
            <person name="Lapidus A."/>
            <person name="Nolan M."/>
            <person name="Lucas S."/>
            <person name="Hammon N."/>
            <person name="Deshpande S."/>
            <person name="Cheng J.F."/>
            <person name="Han C."/>
            <person name="Tapia R."/>
            <person name="Goodwin L.A."/>
            <person name="Pitluck S."/>
            <person name="Liolios K."/>
            <person name="Mavromatis K."/>
            <person name="Pagani I."/>
            <person name="Ivanova N."/>
            <person name="Mikhailova N."/>
            <person name="Pati A."/>
            <person name="Chen A."/>
            <person name="Palaniappan K."/>
            <person name="Land M."/>
            <person name="Chang Y.J."/>
            <person name="Jeffries C.D."/>
            <person name="Brambilla E.M."/>
            <person name="Rohde M."/>
            <person name="Spring S."/>
            <person name="Detter J.C."/>
            <person name="Woyke T."/>
            <person name="Bristow J."/>
            <person name="Eisen J.A."/>
            <person name="Markowitz V."/>
            <person name="Hugenholtz P."/>
            <person name="Kyrpides N.C."/>
            <person name="Klenk H.P."/>
        </authorList>
    </citation>
    <scope>NUCLEOTIDE SEQUENCE [LARGE SCALE GENOMIC DNA]</scope>
    <source>
        <strain evidence="7">ATCC BAA-1197 / DSM 17291 / Cas60314</strain>
    </source>
</reference>
<dbReference type="PANTHER" id="PTHR43527:SF1">
    <property type="entry name" value="L-THREONINE KINASE"/>
    <property type="match status" value="1"/>
</dbReference>
<keyword evidence="3 6" id="KW-0418">Kinase</keyword>
<feature type="domain" description="GHMP kinase N-terminal" evidence="5">
    <location>
        <begin position="56"/>
        <end position="123"/>
    </location>
</feature>
<accession>G7V680</accession>
<dbReference type="Pfam" id="PF00288">
    <property type="entry name" value="GHMP_kinases_N"/>
    <property type="match status" value="1"/>
</dbReference>
<evidence type="ECO:0000256" key="2">
    <source>
        <dbReference type="ARBA" id="ARBA00022741"/>
    </source>
</evidence>
<organism evidence="6 7">
    <name type="scientific">Thermovirga lienii (strain ATCC BAA-1197 / DSM 17291 / Cas60314)</name>
    <dbReference type="NCBI Taxonomy" id="580340"/>
    <lineage>
        <taxon>Bacteria</taxon>
        <taxon>Thermotogati</taxon>
        <taxon>Synergistota</taxon>
        <taxon>Synergistia</taxon>
        <taxon>Synergistales</taxon>
        <taxon>Thermovirgaceae</taxon>
        <taxon>Thermovirga</taxon>
    </lineage>
</organism>
<dbReference type="GO" id="GO:0016301">
    <property type="term" value="F:kinase activity"/>
    <property type="evidence" value="ECO:0007669"/>
    <property type="project" value="UniProtKB-KW"/>
</dbReference>
<evidence type="ECO:0000313" key="6">
    <source>
        <dbReference type="EMBL" id="AER65909.1"/>
    </source>
</evidence>
<dbReference type="STRING" id="580340.Tlie_0163"/>
<evidence type="ECO:0000256" key="4">
    <source>
        <dbReference type="ARBA" id="ARBA00022840"/>
    </source>
</evidence>
<dbReference type="InterPro" id="IPR014721">
    <property type="entry name" value="Ribsml_uS5_D2-typ_fold_subgr"/>
</dbReference>
<dbReference type="PANTHER" id="PTHR43527">
    <property type="entry name" value="4-DIPHOSPHOCYTIDYL-2-C-METHYL-D-ERYTHRITOL KINASE, CHLOROPLASTIC"/>
    <property type="match status" value="1"/>
</dbReference>
<dbReference type="KEGG" id="tli:Tlie_0163"/>
<evidence type="ECO:0000256" key="1">
    <source>
        <dbReference type="ARBA" id="ARBA00022679"/>
    </source>
</evidence>
<keyword evidence="4" id="KW-0067">ATP-binding</keyword>
<dbReference type="EMBL" id="CP003096">
    <property type="protein sequence ID" value="AER65909.1"/>
    <property type="molecule type" value="Genomic_DNA"/>
</dbReference>
<protein>
    <submittedName>
        <fullName evidence="6">GHMP kinase</fullName>
    </submittedName>
</protein>
<keyword evidence="7" id="KW-1185">Reference proteome</keyword>
<evidence type="ECO:0000256" key="3">
    <source>
        <dbReference type="ARBA" id="ARBA00022777"/>
    </source>
</evidence>
<dbReference type="Gene3D" id="3.30.230.10">
    <property type="match status" value="1"/>
</dbReference>
<dbReference type="InterPro" id="IPR012363">
    <property type="entry name" value="PduX"/>
</dbReference>
<evidence type="ECO:0000313" key="7">
    <source>
        <dbReference type="Proteomes" id="UP000005868"/>
    </source>
</evidence>
<dbReference type="AlphaFoldDB" id="G7V680"/>
<dbReference type="eggNOG" id="COG4542">
    <property type="taxonomic scope" value="Bacteria"/>
</dbReference>
<dbReference type="PIRSF" id="PIRSF033887">
    <property type="entry name" value="PduX"/>
    <property type="match status" value="1"/>
</dbReference>
<evidence type="ECO:0000259" key="5">
    <source>
        <dbReference type="Pfam" id="PF00288"/>
    </source>
</evidence>
<sequence>MIARARCHGSCGEVIQGFIGGRELLVSCPVDLYSEVVLRDVPYSCIDQGHKKSRKALEKTFEFFGLPREDTYQIEIQIDSSIPVGKGMASSTADIVATVKASAVFLGKRINPEEVAKIALSIEPTDSVCFHGLTLFDHLKGEVVEPLGKAPPLNVLVLEPPEVLDTLKFREVDYSEIKRKDQPRLEHALRLLKEGIRTQNSLLIGEAATISSIANEKVLEKPDLLAIIRCAKEAKAVGVNVAHSGTVIGILIDKAYTDAEVVKAALENEGLLQRFERIYLCKMLV</sequence>
<gene>
    <name evidence="6" type="ordered locus">Tlie_0163</name>
</gene>
<dbReference type="GO" id="GO:0005524">
    <property type="term" value="F:ATP binding"/>
    <property type="evidence" value="ECO:0007669"/>
    <property type="project" value="UniProtKB-KW"/>
</dbReference>
<name>G7V680_THELD</name>
<dbReference type="InterPro" id="IPR020568">
    <property type="entry name" value="Ribosomal_Su5_D2-typ_SF"/>
</dbReference>
<dbReference type="SUPFAM" id="SSF54211">
    <property type="entry name" value="Ribosomal protein S5 domain 2-like"/>
    <property type="match status" value="1"/>
</dbReference>